<evidence type="ECO:0000256" key="1">
    <source>
        <dbReference type="SAM" id="MobiDB-lite"/>
    </source>
</evidence>
<dbReference type="Gene3D" id="3.40.50.410">
    <property type="entry name" value="von Willebrand factor, type A domain"/>
    <property type="match status" value="1"/>
</dbReference>
<feature type="region of interest" description="Disordered" evidence="1">
    <location>
        <begin position="641"/>
        <end position="660"/>
    </location>
</feature>
<feature type="compositionally biased region" description="Polar residues" evidence="1">
    <location>
        <begin position="831"/>
        <end position="841"/>
    </location>
</feature>
<dbReference type="InterPro" id="IPR037252">
    <property type="entry name" value="Mib_Herc2_sf"/>
</dbReference>
<protein>
    <recommendedName>
        <fullName evidence="2">VWFA domain-containing protein</fullName>
    </recommendedName>
</protein>
<gene>
    <name evidence="3" type="ORF">ACJMK2_038774</name>
</gene>
<dbReference type="PROSITE" id="PS50234">
    <property type="entry name" value="VWFA"/>
    <property type="match status" value="1"/>
</dbReference>
<dbReference type="Pfam" id="PF13519">
    <property type="entry name" value="VWA_2"/>
    <property type="match status" value="1"/>
</dbReference>
<dbReference type="Gene3D" id="2.30.30.40">
    <property type="entry name" value="SH3 Domains"/>
    <property type="match status" value="2"/>
</dbReference>
<feature type="region of interest" description="Disordered" evidence="1">
    <location>
        <begin position="302"/>
        <end position="323"/>
    </location>
</feature>
<dbReference type="Proteomes" id="UP001634394">
    <property type="component" value="Unassembled WGS sequence"/>
</dbReference>
<dbReference type="AlphaFoldDB" id="A0ABD3WDT4"/>
<evidence type="ECO:0000313" key="4">
    <source>
        <dbReference type="Proteomes" id="UP001634394"/>
    </source>
</evidence>
<organism evidence="3 4">
    <name type="scientific">Sinanodonta woodiana</name>
    <name type="common">Chinese pond mussel</name>
    <name type="synonym">Anodonta woodiana</name>
    <dbReference type="NCBI Taxonomy" id="1069815"/>
    <lineage>
        <taxon>Eukaryota</taxon>
        <taxon>Metazoa</taxon>
        <taxon>Spiralia</taxon>
        <taxon>Lophotrochozoa</taxon>
        <taxon>Mollusca</taxon>
        <taxon>Bivalvia</taxon>
        <taxon>Autobranchia</taxon>
        <taxon>Heteroconchia</taxon>
        <taxon>Palaeoheterodonta</taxon>
        <taxon>Unionida</taxon>
        <taxon>Unionoidea</taxon>
        <taxon>Unionidae</taxon>
        <taxon>Unioninae</taxon>
        <taxon>Sinanodonta</taxon>
    </lineage>
</organism>
<dbReference type="EMBL" id="JBJQND010000007">
    <property type="protein sequence ID" value="KAL3870730.1"/>
    <property type="molecule type" value="Genomic_DNA"/>
</dbReference>
<dbReference type="InterPro" id="IPR002035">
    <property type="entry name" value="VWF_A"/>
</dbReference>
<feature type="compositionally biased region" description="Polar residues" evidence="1">
    <location>
        <begin position="800"/>
        <end position="816"/>
    </location>
</feature>
<reference evidence="3 4" key="1">
    <citation type="submission" date="2024-11" db="EMBL/GenBank/DDBJ databases">
        <title>Chromosome-level genome assembly of the freshwater bivalve Anodonta woodiana.</title>
        <authorList>
            <person name="Chen X."/>
        </authorList>
    </citation>
    <scope>NUCLEOTIDE SEQUENCE [LARGE SCALE GENOMIC DNA]</scope>
    <source>
        <strain evidence="3">MN2024</strain>
        <tissue evidence="3">Gills</tissue>
    </source>
</reference>
<feature type="compositionally biased region" description="Basic and acidic residues" evidence="1">
    <location>
        <begin position="85"/>
        <end position="105"/>
    </location>
</feature>
<accession>A0ABD3WDT4</accession>
<dbReference type="SUPFAM" id="SSF53300">
    <property type="entry name" value="vWA-like"/>
    <property type="match status" value="1"/>
</dbReference>
<evidence type="ECO:0000259" key="2">
    <source>
        <dbReference type="PROSITE" id="PS50234"/>
    </source>
</evidence>
<dbReference type="SUPFAM" id="SSF159034">
    <property type="entry name" value="Mib/herc2 domain-like"/>
    <property type="match status" value="2"/>
</dbReference>
<name>A0ABD3WDT4_SINWO</name>
<feature type="region of interest" description="Disordered" evidence="1">
    <location>
        <begin position="73"/>
        <end position="105"/>
    </location>
</feature>
<dbReference type="CDD" id="cd00198">
    <property type="entry name" value="vWFA"/>
    <property type="match status" value="1"/>
</dbReference>
<evidence type="ECO:0000313" key="3">
    <source>
        <dbReference type="EMBL" id="KAL3870730.1"/>
    </source>
</evidence>
<sequence length="931" mass="106058">MIRRKHFSEGNHENYEVPLLVNTINKLVTRIDSLNQRLEKEKLWLCTHPCRHQHMKRTSDSVNGINIQQLAEAREPSAHNSTNHGSHETNKGLHETNKGSHETKKGALDINMIDEKLQQRPQNTKRDSHIMKSYQSLRTQQTRGVKGQEINASFVGTLSGQPQNNFTNHPAMTIKLDNDSNQPGIRVVEKNMNYSNEESSSDQFVCIDSAGLKSVKTDPKEDNRKKTIKDDFNKNTNSVQFNIEKHKDENPTRQPNLRIYEDVQAKGPIAHADIQKKNLMPSSNIGKNDDKHKSEKNFVKMERSADKNRLQLQRKHTCGTKSADVVSHTDKTLTRAKEPFMVQTHLPKEYWESVFHETLDKAEEIMKSRSIGLDTIICLDTSTSVVEYWEDILEFLRNLIHEIEISQPIEEGLMEHIALVTFGHETCALQHFTTNYKEVLAKIHLINPEGSTPLFWAVLLFRAILAGSALVPKLRDFQFAPRLLLITDGRPTYRYLTGGRDESAKYDEDTEKEDVATRLISIKMTVPCLRVYPVAVGNNCDMEFLTAIANSCGGKVMTLKDWSQVAQYGTKLALASKYFGLASLSQDFLVKVLRESSGLPQEDIELIATEVKDQLEYQNDEGTTTDEEEVEGSYQLPPVGSRVRRGPDWNRGDEDNNSPGTIISYSRGKVYAGWVIVKWDIERRYSRWRFRYRYGAEKAHDVKVQARENPRIMPHAFIMKIGCEVVRGSYRKSTDDDGVEEGTTGMVYNTNMDGKNVAKIRWQNGKKGVYRGEALNSGEIELSHRSRPYYEMMPFDPLQVVSNPNPLTSQASSGASRHQPPRQESMPGFTGQLSTRGMQTPSILEYESSDSDARGEREALTIENIAQLGLPCVDDMNSRNQILRKREERKNEKNFDVARYKSYTQTAPGAGGYHDTTKIRRIRRRNKNSDD</sequence>
<dbReference type="InterPro" id="IPR036465">
    <property type="entry name" value="vWFA_dom_sf"/>
</dbReference>
<comment type="caution">
    <text evidence="3">The sequence shown here is derived from an EMBL/GenBank/DDBJ whole genome shotgun (WGS) entry which is preliminary data.</text>
</comment>
<feature type="region of interest" description="Disordered" evidence="1">
    <location>
        <begin position="800"/>
        <end position="841"/>
    </location>
</feature>
<feature type="domain" description="VWFA" evidence="2">
    <location>
        <begin position="374"/>
        <end position="572"/>
    </location>
</feature>
<feature type="compositionally biased region" description="Basic and acidic residues" evidence="1">
    <location>
        <begin position="645"/>
        <end position="654"/>
    </location>
</feature>
<proteinExistence type="predicted"/>
<dbReference type="SMART" id="SM00327">
    <property type="entry name" value="VWA"/>
    <property type="match status" value="1"/>
</dbReference>
<keyword evidence="4" id="KW-1185">Reference proteome</keyword>